<dbReference type="PANTHER" id="PTHR23513">
    <property type="entry name" value="INTEGRAL MEMBRANE EFFLUX PROTEIN-RELATED"/>
    <property type="match status" value="1"/>
</dbReference>
<evidence type="ECO:0000256" key="3">
    <source>
        <dbReference type="ARBA" id="ARBA00022692"/>
    </source>
</evidence>
<feature type="transmembrane region" description="Helical" evidence="6">
    <location>
        <begin position="338"/>
        <end position="360"/>
    </location>
</feature>
<evidence type="ECO:0000313" key="8">
    <source>
        <dbReference type="Proteomes" id="UP000052013"/>
    </source>
</evidence>
<comment type="caution">
    <text evidence="7">The sequence shown here is derived from an EMBL/GenBank/DDBJ whole genome shotgun (WGS) entry which is preliminary data.</text>
</comment>
<feature type="transmembrane region" description="Helical" evidence="6">
    <location>
        <begin position="247"/>
        <end position="269"/>
    </location>
</feature>
<accession>A0A0R1S9L6</accession>
<dbReference type="STRING" id="1423739.FC85_GL000471"/>
<feature type="transmembrane region" description="Helical" evidence="6">
    <location>
        <begin position="307"/>
        <end position="332"/>
    </location>
</feature>
<feature type="transmembrane region" description="Helical" evidence="6">
    <location>
        <begin position="31"/>
        <end position="54"/>
    </location>
</feature>
<feature type="transmembrane region" description="Helical" evidence="6">
    <location>
        <begin position="380"/>
        <end position="399"/>
    </location>
</feature>
<dbReference type="GO" id="GO:0005886">
    <property type="term" value="C:plasma membrane"/>
    <property type="evidence" value="ECO:0007669"/>
    <property type="project" value="UniProtKB-SubCell"/>
</dbReference>
<evidence type="ECO:0000313" key="7">
    <source>
        <dbReference type="EMBL" id="KRL65113.1"/>
    </source>
</evidence>
<dbReference type="InterPro" id="IPR011701">
    <property type="entry name" value="MFS"/>
</dbReference>
<feature type="transmembrane region" description="Helical" evidence="6">
    <location>
        <begin position="281"/>
        <end position="300"/>
    </location>
</feature>
<evidence type="ECO:0000256" key="5">
    <source>
        <dbReference type="ARBA" id="ARBA00023136"/>
    </source>
</evidence>
<dbReference type="SUPFAM" id="SSF103473">
    <property type="entry name" value="MFS general substrate transporter"/>
    <property type="match status" value="1"/>
</dbReference>
<dbReference type="RefSeq" id="WP_057864954.1">
    <property type="nucleotide sequence ID" value="NZ_AZEY01000075.1"/>
</dbReference>
<dbReference type="Gene3D" id="1.20.1250.20">
    <property type="entry name" value="MFS general substrate transporter like domains"/>
    <property type="match status" value="1"/>
</dbReference>
<dbReference type="GO" id="GO:0022857">
    <property type="term" value="F:transmembrane transporter activity"/>
    <property type="evidence" value="ECO:0007669"/>
    <property type="project" value="InterPro"/>
</dbReference>
<dbReference type="AlphaFoldDB" id="A0A0R1S9L6"/>
<keyword evidence="3 6" id="KW-0812">Transmembrane</keyword>
<comment type="subcellular location">
    <subcellularLocation>
        <location evidence="1">Cell membrane</location>
        <topology evidence="1">Multi-pass membrane protein</topology>
    </subcellularLocation>
</comment>
<evidence type="ECO:0000256" key="6">
    <source>
        <dbReference type="SAM" id="Phobius"/>
    </source>
</evidence>
<keyword evidence="4 6" id="KW-1133">Transmembrane helix</keyword>
<gene>
    <name evidence="7" type="ORF">FC85_GL000471</name>
</gene>
<protein>
    <submittedName>
        <fullName evidence="7">Major facilitator superfamily permease</fullName>
    </submittedName>
</protein>
<dbReference type="PATRIC" id="fig|1423739.3.peg.497"/>
<feature type="transmembrane region" description="Helical" evidence="6">
    <location>
        <begin position="120"/>
        <end position="143"/>
    </location>
</feature>
<feature type="transmembrane region" description="Helical" evidence="6">
    <location>
        <begin position="60"/>
        <end position="80"/>
    </location>
</feature>
<dbReference type="Proteomes" id="UP000052013">
    <property type="component" value="Unassembled WGS sequence"/>
</dbReference>
<organism evidence="7 8">
    <name type="scientific">Lentilactobacillus diolivorans DSM 14421</name>
    <dbReference type="NCBI Taxonomy" id="1423739"/>
    <lineage>
        <taxon>Bacteria</taxon>
        <taxon>Bacillati</taxon>
        <taxon>Bacillota</taxon>
        <taxon>Bacilli</taxon>
        <taxon>Lactobacillales</taxon>
        <taxon>Lactobacillaceae</taxon>
        <taxon>Lentilactobacillus</taxon>
    </lineage>
</organism>
<proteinExistence type="predicted"/>
<sequence>MVENQSLKSATDNQTVTITNQQSNQQILKDIASNLISSLSGGMFSLAMGLMLLHDTHSPLSFGLETAVVPIIGILFLIPVGNIVDQYHHKMILISSLAIRLLGLILFALTFPLFSGLSEFIPVTCFVVIAAISTNFNTTAYSASVHELVNTQKIKTLSSLTQAASSLSTILSPALGVALYAMIGFEAFIIVETIATSCALLILFSMRFHYQTTATTKQPHHQTLASQLASFKAGLQYIQQRSLIRDVILMAIMVNFLFTAINIGVPYVITNQLHAGNGPIGYIETGFSVGLFIGSLLMSLIPNEKYFALRVIPPIIILGLCMTFLGLLLAIVHQPFQLSLAGSLIMLVAGLTNAVMNISFSIRLQTTVPTHILGRVSSTLNTSVTAIMPIGALIYTALFQSQLNGALIIATSGIIMFAYVLGFLKLILNDIKIDDRFNTGQPNGH</sequence>
<keyword evidence="5 6" id="KW-0472">Membrane</keyword>
<dbReference type="PANTHER" id="PTHR23513:SF6">
    <property type="entry name" value="MAJOR FACILITATOR SUPERFAMILY ASSOCIATED DOMAIN-CONTAINING PROTEIN"/>
    <property type="match status" value="1"/>
</dbReference>
<dbReference type="EMBL" id="AZEY01000075">
    <property type="protein sequence ID" value="KRL65113.1"/>
    <property type="molecule type" value="Genomic_DNA"/>
</dbReference>
<feature type="transmembrane region" description="Helical" evidence="6">
    <location>
        <begin position="405"/>
        <end position="428"/>
    </location>
</feature>
<dbReference type="Pfam" id="PF07690">
    <property type="entry name" value="MFS_1"/>
    <property type="match status" value="1"/>
</dbReference>
<evidence type="ECO:0000256" key="4">
    <source>
        <dbReference type="ARBA" id="ARBA00022989"/>
    </source>
</evidence>
<feature type="transmembrane region" description="Helical" evidence="6">
    <location>
        <begin position="189"/>
        <end position="210"/>
    </location>
</feature>
<evidence type="ECO:0000256" key="1">
    <source>
        <dbReference type="ARBA" id="ARBA00004651"/>
    </source>
</evidence>
<feature type="transmembrane region" description="Helical" evidence="6">
    <location>
        <begin position="164"/>
        <end position="183"/>
    </location>
</feature>
<dbReference type="CDD" id="cd06173">
    <property type="entry name" value="MFS_MefA_like"/>
    <property type="match status" value="1"/>
</dbReference>
<keyword evidence="2" id="KW-1003">Cell membrane</keyword>
<name>A0A0R1S9L6_9LACO</name>
<feature type="transmembrane region" description="Helical" evidence="6">
    <location>
        <begin position="92"/>
        <end position="114"/>
    </location>
</feature>
<evidence type="ECO:0000256" key="2">
    <source>
        <dbReference type="ARBA" id="ARBA00022475"/>
    </source>
</evidence>
<dbReference type="InterPro" id="IPR036259">
    <property type="entry name" value="MFS_trans_sf"/>
</dbReference>
<reference evidence="7 8" key="1">
    <citation type="journal article" date="2015" name="Genome Announc.">
        <title>Expanding the biotechnology potential of lactobacilli through comparative genomics of 213 strains and associated genera.</title>
        <authorList>
            <person name="Sun Z."/>
            <person name="Harris H.M."/>
            <person name="McCann A."/>
            <person name="Guo C."/>
            <person name="Argimon S."/>
            <person name="Zhang W."/>
            <person name="Yang X."/>
            <person name="Jeffery I.B."/>
            <person name="Cooney J.C."/>
            <person name="Kagawa T.F."/>
            <person name="Liu W."/>
            <person name="Song Y."/>
            <person name="Salvetti E."/>
            <person name="Wrobel A."/>
            <person name="Rasinkangas P."/>
            <person name="Parkhill J."/>
            <person name="Rea M.C."/>
            <person name="O'Sullivan O."/>
            <person name="Ritari J."/>
            <person name="Douillard F.P."/>
            <person name="Paul Ross R."/>
            <person name="Yang R."/>
            <person name="Briner A.E."/>
            <person name="Felis G.E."/>
            <person name="de Vos W.M."/>
            <person name="Barrangou R."/>
            <person name="Klaenhammer T.R."/>
            <person name="Caufield P.W."/>
            <person name="Cui Y."/>
            <person name="Zhang H."/>
            <person name="O'Toole P.W."/>
        </authorList>
    </citation>
    <scope>NUCLEOTIDE SEQUENCE [LARGE SCALE GENOMIC DNA]</scope>
    <source>
        <strain evidence="7 8">DSM 14421</strain>
    </source>
</reference>